<feature type="domain" description="TonB-dependent receptor-like beta-barrel" evidence="14">
    <location>
        <begin position="265"/>
        <end position="643"/>
    </location>
</feature>
<dbReference type="InterPro" id="IPR036942">
    <property type="entry name" value="Beta-barrel_TonB_sf"/>
</dbReference>
<dbReference type="RefSeq" id="WP_380595962.1">
    <property type="nucleotide sequence ID" value="NZ_JBHSDU010000003.1"/>
</dbReference>
<keyword evidence="4 11" id="KW-1134">Transmembrane beta strand</keyword>
<keyword evidence="17" id="KW-1185">Reference proteome</keyword>
<protein>
    <submittedName>
        <fullName evidence="16">TonB-dependent receptor plug domain-containing protein</fullName>
    </submittedName>
</protein>
<evidence type="ECO:0000256" key="13">
    <source>
        <dbReference type="SAM" id="SignalP"/>
    </source>
</evidence>
<evidence type="ECO:0000259" key="14">
    <source>
        <dbReference type="Pfam" id="PF00593"/>
    </source>
</evidence>
<feature type="chain" id="PRO_5045966806" evidence="13">
    <location>
        <begin position="28"/>
        <end position="677"/>
    </location>
</feature>
<organism evidence="16 17">
    <name type="scientific">Steroidobacter flavus</name>
    <dbReference type="NCBI Taxonomy" id="1842136"/>
    <lineage>
        <taxon>Bacteria</taxon>
        <taxon>Pseudomonadati</taxon>
        <taxon>Pseudomonadota</taxon>
        <taxon>Gammaproteobacteria</taxon>
        <taxon>Steroidobacterales</taxon>
        <taxon>Steroidobacteraceae</taxon>
        <taxon>Steroidobacter</taxon>
    </lineage>
</organism>
<keyword evidence="5 11" id="KW-0812">Transmembrane</keyword>
<evidence type="ECO:0000313" key="17">
    <source>
        <dbReference type="Proteomes" id="UP001595904"/>
    </source>
</evidence>
<sequence length="677" mass="76023">MTINLGYYLRALAGAGALTLACATALADAGDLDALSLEQLMDMNIHVVFGASKYEQRVTEAPSSISIVTAEDIRRFGYTSLADVLRDVRGLYVTNDRNYTYMGVRGFLRPGDYSTRVLVLIDGHRMNDSVYDSGSVGRESMLDVELIDRVEVIRGPSASIYGSSAFFGVINVITKRGRGVDGTELAIDTASYDTQKIRATYGKTFDNGLDWLVSMTHYASDGMNFYYPELDQRISGSPLAANDGFARGLDDEEATKFFSSVRYGDFAASLYLSDRHKRIPTASFETVFGDPREMTDDMRGYLELSYKYALNDKARVNVRASYDSYQYEGDFPTNYALLGEGDYQAILRDEMRGTWLSSEVQLTVQPTDRYTFVLGTEYRANLREYQASYDEVEPRIYYVDRDDTSAVVGVFGQAEARLRDDFSLTAGLRYDYYGQSFGGTTNPRLAAIYNPSPNSAIKVLYGEAFRAPNPYERHYNAEQANHPALRPETIDTYELVYEHYFNSTYRLSLSGYSYHIDGLITQQETADAEPYFENLDDVHARGVELELEGSYKNGTVLRGSWTVQRAKDVGTNLELTNSPRQLGKLSASVPVLNSKLFANLSLQYNSDSLTLARTRSPSFWTANFTLNTHDRWSKVELTAGIYNAFDEERPFPGSEEHAQTVLQQEGRTYGAEVVVRF</sequence>
<dbReference type="PROSITE" id="PS52016">
    <property type="entry name" value="TONB_DEPENDENT_REC_3"/>
    <property type="match status" value="1"/>
</dbReference>
<dbReference type="InterPro" id="IPR039426">
    <property type="entry name" value="TonB-dep_rcpt-like"/>
</dbReference>
<feature type="signal peptide" evidence="13">
    <location>
        <begin position="1"/>
        <end position="27"/>
    </location>
</feature>
<dbReference type="Pfam" id="PF00593">
    <property type="entry name" value="TonB_dep_Rec_b-barrel"/>
    <property type="match status" value="1"/>
</dbReference>
<feature type="domain" description="TonB-dependent receptor plug" evidence="15">
    <location>
        <begin position="59"/>
        <end position="169"/>
    </location>
</feature>
<evidence type="ECO:0000256" key="10">
    <source>
        <dbReference type="ARBA" id="ARBA00023237"/>
    </source>
</evidence>
<comment type="subcellular location">
    <subcellularLocation>
        <location evidence="1 11">Cell outer membrane</location>
        <topology evidence="1 11">Multi-pass membrane protein</topology>
    </subcellularLocation>
</comment>
<evidence type="ECO:0000256" key="9">
    <source>
        <dbReference type="ARBA" id="ARBA00023170"/>
    </source>
</evidence>
<evidence type="ECO:0000256" key="2">
    <source>
        <dbReference type="ARBA" id="ARBA00008143"/>
    </source>
</evidence>
<keyword evidence="8 11" id="KW-0472">Membrane</keyword>
<evidence type="ECO:0000256" key="3">
    <source>
        <dbReference type="ARBA" id="ARBA00022448"/>
    </source>
</evidence>
<dbReference type="EMBL" id="JBHSDU010000003">
    <property type="protein sequence ID" value="MFC4308890.1"/>
    <property type="molecule type" value="Genomic_DNA"/>
</dbReference>
<keyword evidence="7 12" id="KW-0798">TonB box</keyword>
<keyword evidence="10 11" id="KW-0998">Cell outer membrane</keyword>
<keyword evidence="6 13" id="KW-0732">Signal</keyword>
<name>A0ABV8SNH4_9GAMM</name>
<dbReference type="Proteomes" id="UP001595904">
    <property type="component" value="Unassembled WGS sequence"/>
</dbReference>
<keyword evidence="9 16" id="KW-0675">Receptor</keyword>
<comment type="caution">
    <text evidence="16">The sequence shown here is derived from an EMBL/GenBank/DDBJ whole genome shotgun (WGS) entry which is preliminary data.</text>
</comment>
<dbReference type="InterPro" id="IPR037066">
    <property type="entry name" value="Plug_dom_sf"/>
</dbReference>
<evidence type="ECO:0000259" key="15">
    <source>
        <dbReference type="Pfam" id="PF07715"/>
    </source>
</evidence>
<evidence type="ECO:0000256" key="12">
    <source>
        <dbReference type="RuleBase" id="RU003357"/>
    </source>
</evidence>
<dbReference type="PANTHER" id="PTHR30069:SF29">
    <property type="entry name" value="HEMOGLOBIN AND HEMOGLOBIN-HAPTOGLOBIN-BINDING PROTEIN 1-RELATED"/>
    <property type="match status" value="1"/>
</dbReference>
<gene>
    <name evidence="16" type="ORF">ACFPN2_07335</name>
</gene>
<dbReference type="InterPro" id="IPR000531">
    <property type="entry name" value="Beta-barrel_TonB"/>
</dbReference>
<evidence type="ECO:0000256" key="1">
    <source>
        <dbReference type="ARBA" id="ARBA00004571"/>
    </source>
</evidence>
<accession>A0ABV8SNH4</accession>
<dbReference type="Gene3D" id="2.170.130.10">
    <property type="entry name" value="TonB-dependent receptor, plug domain"/>
    <property type="match status" value="1"/>
</dbReference>
<dbReference type="InterPro" id="IPR012910">
    <property type="entry name" value="Plug_dom"/>
</dbReference>
<evidence type="ECO:0000256" key="11">
    <source>
        <dbReference type="PROSITE-ProRule" id="PRU01360"/>
    </source>
</evidence>
<proteinExistence type="inferred from homology"/>
<dbReference type="Pfam" id="PF07715">
    <property type="entry name" value="Plug"/>
    <property type="match status" value="1"/>
</dbReference>
<evidence type="ECO:0000256" key="7">
    <source>
        <dbReference type="ARBA" id="ARBA00023077"/>
    </source>
</evidence>
<dbReference type="CDD" id="cd01347">
    <property type="entry name" value="ligand_gated_channel"/>
    <property type="match status" value="1"/>
</dbReference>
<dbReference type="SUPFAM" id="SSF56935">
    <property type="entry name" value="Porins"/>
    <property type="match status" value="1"/>
</dbReference>
<dbReference type="Gene3D" id="2.40.170.20">
    <property type="entry name" value="TonB-dependent receptor, beta-barrel domain"/>
    <property type="match status" value="1"/>
</dbReference>
<evidence type="ECO:0000256" key="6">
    <source>
        <dbReference type="ARBA" id="ARBA00022729"/>
    </source>
</evidence>
<comment type="similarity">
    <text evidence="2">Belongs to the TonB-dependent receptor family. Hemoglobin/haptoglobin binding protein subfamily.</text>
</comment>
<dbReference type="PANTHER" id="PTHR30069">
    <property type="entry name" value="TONB-DEPENDENT OUTER MEMBRANE RECEPTOR"/>
    <property type="match status" value="1"/>
</dbReference>
<reference evidence="17" key="1">
    <citation type="journal article" date="2019" name="Int. J. Syst. Evol. Microbiol.">
        <title>The Global Catalogue of Microorganisms (GCM) 10K type strain sequencing project: providing services to taxonomists for standard genome sequencing and annotation.</title>
        <authorList>
            <consortium name="The Broad Institute Genomics Platform"/>
            <consortium name="The Broad Institute Genome Sequencing Center for Infectious Disease"/>
            <person name="Wu L."/>
            <person name="Ma J."/>
        </authorList>
    </citation>
    <scope>NUCLEOTIDE SEQUENCE [LARGE SCALE GENOMIC DNA]</scope>
    <source>
        <strain evidence="17">CGMCC 1.10759</strain>
    </source>
</reference>
<keyword evidence="3 11" id="KW-0813">Transport</keyword>
<evidence type="ECO:0000256" key="5">
    <source>
        <dbReference type="ARBA" id="ARBA00022692"/>
    </source>
</evidence>
<evidence type="ECO:0000313" key="16">
    <source>
        <dbReference type="EMBL" id="MFC4308890.1"/>
    </source>
</evidence>
<evidence type="ECO:0000256" key="4">
    <source>
        <dbReference type="ARBA" id="ARBA00022452"/>
    </source>
</evidence>
<evidence type="ECO:0000256" key="8">
    <source>
        <dbReference type="ARBA" id="ARBA00023136"/>
    </source>
</evidence>